<keyword evidence="4" id="KW-1185">Reference proteome</keyword>
<evidence type="ECO:0000256" key="2">
    <source>
        <dbReference type="SAM" id="Phobius"/>
    </source>
</evidence>
<keyword evidence="2" id="KW-1133">Transmembrane helix</keyword>
<feature type="compositionally biased region" description="Low complexity" evidence="1">
    <location>
        <begin position="14"/>
        <end position="26"/>
    </location>
</feature>
<dbReference type="AlphaFoldDB" id="A0A2A6CST1"/>
<accession>A0A2A6CST1</accession>
<dbReference type="EnsemblMetazoa" id="PPA37758.1">
    <property type="protein sequence ID" value="PPA37758.1"/>
    <property type="gene ID" value="WBGene00276127"/>
</dbReference>
<reference evidence="3" key="2">
    <citation type="submission" date="2022-06" db="UniProtKB">
        <authorList>
            <consortium name="EnsemblMetazoa"/>
        </authorList>
    </citation>
    <scope>IDENTIFICATION</scope>
    <source>
        <strain evidence="3">PS312</strain>
    </source>
</reference>
<name>A0A2A6CST1_PRIPA</name>
<gene>
    <name evidence="3" type="primary">WBGene00276127</name>
</gene>
<keyword evidence="2" id="KW-0812">Transmembrane</keyword>
<evidence type="ECO:0000313" key="3">
    <source>
        <dbReference type="EnsemblMetazoa" id="PPA37758.1"/>
    </source>
</evidence>
<proteinExistence type="predicted"/>
<keyword evidence="2" id="KW-0472">Membrane</keyword>
<feature type="transmembrane region" description="Helical" evidence="2">
    <location>
        <begin position="42"/>
        <end position="66"/>
    </location>
</feature>
<reference evidence="4" key="1">
    <citation type="journal article" date="2008" name="Nat. Genet.">
        <title>The Pristionchus pacificus genome provides a unique perspective on nematode lifestyle and parasitism.</title>
        <authorList>
            <person name="Dieterich C."/>
            <person name="Clifton S.W."/>
            <person name="Schuster L.N."/>
            <person name="Chinwalla A."/>
            <person name="Delehaunty K."/>
            <person name="Dinkelacker I."/>
            <person name="Fulton L."/>
            <person name="Fulton R."/>
            <person name="Godfrey J."/>
            <person name="Minx P."/>
            <person name="Mitreva M."/>
            <person name="Roeseler W."/>
            <person name="Tian H."/>
            <person name="Witte H."/>
            <person name="Yang S.P."/>
            <person name="Wilson R.K."/>
            <person name="Sommer R.J."/>
        </authorList>
    </citation>
    <scope>NUCLEOTIDE SEQUENCE [LARGE SCALE GENOMIC DNA]</scope>
    <source>
        <strain evidence="4">PS312</strain>
    </source>
</reference>
<protein>
    <submittedName>
        <fullName evidence="3">Uncharacterized protein</fullName>
    </submittedName>
</protein>
<evidence type="ECO:0000313" key="4">
    <source>
        <dbReference type="Proteomes" id="UP000005239"/>
    </source>
</evidence>
<sequence>MPSLVECRTKSFVSSSPSTSRSSSTPIDQHPLPCLTQGEAQLLVLVSLLFIVFVLLAAFCVFELWIKTCYRKDKKLLSSSNSLNSAGSSVSIA</sequence>
<accession>A0A8R1Z066</accession>
<dbReference type="Proteomes" id="UP000005239">
    <property type="component" value="Unassembled WGS sequence"/>
</dbReference>
<evidence type="ECO:0000256" key="1">
    <source>
        <dbReference type="SAM" id="MobiDB-lite"/>
    </source>
</evidence>
<feature type="region of interest" description="Disordered" evidence="1">
    <location>
        <begin position="1"/>
        <end position="28"/>
    </location>
</feature>
<organism evidence="3 4">
    <name type="scientific">Pristionchus pacificus</name>
    <name type="common">Parasitic nematode worm</name>
    <dbReference type="NCBI Taxonomy" id="54126"/>
    <lineage>
        <taxon>Eukaryota</taxon>
        <taxon>Metazoa</taxon>
        <taxon>Ecdysozoa</taxon>
        <taxon>Nematoda</taxon>
        <taxon>Chromadorea</taxon>
        <taxon>Rhabditida</taxon>
        <taxon>Rhabditina</taxon>
        <taxon>Diplogasteromorpha</taxon>
        <taxon>Diplogasteroidea</taxon>
        <taxon>Neodiplogasteridae</taxon>
        <taxon>Pristionchus</taxon>
    </lineage>
</organism>